<evidence type="ECO:0000313" key="8">
    <source>
        <dbReference type="EMBL" id="GIE15758.1"/>
    </source>
</evidence>
<reference evidence="8" key="1">
    <citation type="submission" date="2021-01" db="EMBL/GenBank/DDBJ databases">
        <title>Whole genome shotgun sequence of Actinoplanes ferrugineus NBRC 15555.</title>
        <authorList>
            <person name="Komaki H."/>
            <person name="Tamura T."/>
        </authorList>
    </citation>
    <scope>NUCLEOTIDE SEQUENCE</scope>
    <source>
        <strain evidence="8">NBRC 15555</strain>
    </source>
</reference>
<dbReference type="PANTHER" id="PTHR42718:SF9">
    <property type="entry name" value="MAJOR FACILITATOR SUPERFAMILY MULTIDRUG TRANSPORTER MFSC"/>
    <property type="match status" value="1"/>
</dbReference>
<feature type="transmembrane region" description="Helical" evidence="6">
    <location>
        <begin position="110"/>
        <end position="135"/>
    </location>
</feature>
<dbReference type="PANTHER" id="PTHR42718">
    <property type="entry name" value="MAJOR FACILITATOR SUPERFAMILY MULTIDRUG TRANSPORTER MFSC"/>
    <property type="match status" value="1"/>
</dbReference>
<keyword evidence="4 6" id="KW-1133">Transmembrane helix</keyword>
<evidence type="ECO:0000259" key="7">
    <source>
        <dbReference type="PROSITE" id="PS50850"/>
    </source>
</evidence>
<feature type="transmembrane region" description="Helical" evidence="6">
    <location>
        <begin position="147"/>
        <end position="169"/>
    </location>
</feature>
<accession>A0A919J7Z9</accession>
<feature type="transmembrane region" description="Helical" evidence="6">
    <location>
        <begin position="175"/>
        <end position="195"/>
    </location>
</feature>
<keyword evidence="5 6" id="KW-0472">Membrane</keyword>
<feature type="domain" description="Major facilitator superfamily (MFS) profile" evidence="7">
    <location>
        <begin position="19"/>
        <end position="468"/>
    </location>
</feature>
<comment type="subcellular location">
    <subcellularLocation>
        <location evidence="1">Cell membrane</location>
        <topology evidence="1">Multi-pass membrane protein</topology>
    </subcellularLocation>
</comment>
<feature type="transmembrane region" description="Helical" evidence="6">
    <location>
        <begin position="409"/>
        <end position="427"/>
    </location>
</feature>
<dbReference type="EMBL" id="BOMM01000071">
    <property type="protein sequence ID" value="GIE15758.1"/>
    <property type="molecule type" value="Genomic_DNA"/>
</dbReference>
<keyword evidence="3 6" id="KW-0812">Transmembrane</keyword>
<dbReference type="GO" id="GO:0005886">
    <property type="term" value="C:plasma membrane"/>
    <property type="evidence" value="ECO:0007669"/>
    <property type="project" value="UniProtKB-SubCell"/>
</dbReference>
<feature type="transmembrane region" description="Helical" evidence="6">
    <location>
        <begin position="273"/>
        <end position="294"/>
    </location>
</feature>
<feature type="transmembrane region" description="Helical" evidence="6">
    <location>
        <begin position="363"/>
        <end position="388"/>
    </location>
</feature>
<feature type="transmembrane region" description="Helical" evidence="6">
    <location>
        <begin position="233"/>
        <end position="253"/>
    </location>
</feature>
<feature type="transmembrane region" description="Helical" evidence="6">
    <location>
        <begin position="309"/>
        <end position="327"/>
    </location>
</feature>
<dbReference type="Proteomes" id="UP000598174">
    <property type="component" value="Unassembled WGS sequence"/>
</dbReference>
<dbReference type="InterPro" id="IPR011701">
    <property type="entry name" value="MFS"/>
</dbReference>
<dbReference type="InterPro" id="IPR020846">
    <property type="entry name" value="MFS_dom"/>
</dbReference>
<dbReference type="SUPFAM" id="SSF103473">
    <property type="entry name" value="MFS general substrate transporter"/>
    <property type="match status" value="1"/>
</dbReference>
<dbReference type="Gene3D" id="1.20.1250.20">
    <property type="entry name" value="MFS general substrate transporter like domains"/>
    <property type="match status" value="1"/>
</dbReference>
<gene>
    <name evidence="8" type="ORF">Afe05nite_75980</name>
</gene>
<dbReference type="PRINTS" id="PR01036">
    <property type="entry name" value="TCRTETB"/>
</dbReference>
<dbReference type="AlphaFoldDB" id="A0A919J7Z9"/>
<evidence type="ECO:0000256" key="3">
    <source>
        <dbReference type="ARBA" id="ARBA00022692"/>
    </source>
</evidence>
<comment type="caution">
    <text evidence="8">The sequence shown here is derived from an EMBL/GenBank/DDBJ whole genome shotgun (WGS) entry which is preliminary data.</text>
</comment>
<dbReference type="RefSeq" id="WP_203822106.1">
    <property type="nucleotide sequence ID" value="NZ_BAAABP010000034.1"/>
</dbReference>
<feature type="transmembrane region" description="Helical" evidence="6">
    <location>
        <begin position="84"/>
        <end position="104"/>
    </location>
</feature>
<evidence type="ECO:0000256" key="2">
    <source>
        <dbReference type="ARBA" id="ARBA00022448"/>
    </source>
</evidence>
<evidence type="ECO:0000256" key="6">
    <source>
        <dbReference type="SAM" id="Phobius"/>
    </source>
</evidence>
<protein>
    <submittedName>
        <fullName evidence="8">MFS transporter</fullName>
    </submittedName>
</protein>
<dbReference type="InterPro" id="IPR036259">
    <property type="entry name" value="MFS_trans_sf"/>
</dbReference>
<evidence type="ECO:0000256" key="1">
    <source>
        <dbReference type="ARBA" id="ARBA00004651"/>
    </source>
</evidence>
<keyword evidence="9" id="KW-1185">Reference proteome</keyword>
<feature type="transmembrane region" description="Helical" evidence="6">
    <location>
        <begin position="207"/>
        <end position="227"/>
    </location>
</feature>
<dbReference type="CDD" id="cd17321">
    <property type="entry name" value="MFS_MMR_MDR_like"/>
    <property type="match status" value="1"/>
</dbReference>
<evidence type="ECO:0000256" key="4">
    <source>
        <dbReference type="ARBA" id="ARBA00022989"/>
    </source>
</evidence>
<dbReference type="PROSITE" id="PS50850">
    <property type="entry name" value="MFS"/>
    <property type="match status" value="1"/>
</dbReference>
<proteinExistence type="predicted"/>
<dbReference type="GO" id="GO:0022857">
    <property type="term" value="F:transmembrane transporter activity"/>
    <property type="evidence" value="ECO:0007669"/>
    <property type="project" value="InterPro"/>
</dbReference>
<feature type="transmembrane region" description="Helical" evidence="6">
    <location>
        <begin position="334"/>
        <end position="357"/>
    </location>
</feature>
<evidence type="ECO:0000313" key="9">
    <source>
        <dbReference type="Proteomes" id="UP000598174"/>
    </source>
</evidence>
<name>A0A919J7Z9_9ACTN</name>
<sequence length="471" mass="48024">MSVDVMPARATSLRAVWPAILGLSVVFLVEMLDNSVLNVALPTIARDLHATAADLQWITSGYSLLFGGLMIAFGAIADRFGTRRMMLVGLVLFALANLAVLVVRTPGELIAVRAAIGVTAAMTAPGTMALCFRLFDAENLLMRATGVISSVGLIGLAAGPTLGGLLLQVSSWQTLLVINVPIAVLAIGCIGFGIPADDATNRNRTPLDLLGALLGTATIILALWSATLVVENGWLTAAPALIGAVLSAIGFVVRERTTAHPLIDIALIKRPTVSAGLAYQAALGLGMAALAYSVTLQLQLVWGWSPAEAALGNLPQIVVMLAIGPFVEKIVDRLGAGVAGPLGAAAVVAGLLIYALLGRDSYAWIALALAVAAAGMRVVMIIATVTVMRGLPEDQTSTGAALNDTGQEVASSVGLAVTGTIVAAVLVGSLTDVGTSAAATHSFENAITAATLSLTAVCAALSVWAARRAAS</sequence>
<keyword evidence="2" id="KW-0813">Transport</keyword>
<dbReference type="Pfam" id="PF07690">
    <property type="entry name" value="MFS_1"/>
    <property type="match status" value="1"/>
</dbReference>
<feature type="transmembrane region" description="Helical" evidence="6">
    <location>
        <begin position="447"/>
        <end position="466"/>
    </location>
</feature>
<feature type="transmembrane region" description="Helical" evidence="6">
    <location>
        <begin position="12"/>
        <end position="32"/>
    </location>
</feature>
<dbReference type="Gene3D" id="1.20.1720.10">
    <property type="entry name" value="Multidrug resistance protein D"/>
    <property type="match status" value="1"/>
</dbReference>
<feature type="transmembrane region" description="Helical" evidence="6">
    <location>
        <begin position="57"/>
        <end position="77"/>
    </location>
</feature>
<organism evidence="8 9">
    <name type="scientific">Paractinoplanes ferrugineus</name>
    <dbReference type="NCBI Taxonomy" id="113564"/>
    <lineage>
        <taxon>Bacteria</taxon>
        <taxon>Bacillati</taxon>
        <taxon>Actinomycetota</taxon>
        <taxon>Actinomycetes</taxon>
        <taxon>Micromonosporales</taxon>
        <taxon>Micromonosporaceae</taxon>
        <taxon>Paractinoplanes</taxon>
    </lineage>
</organism>
<evidence type="ECO:0000256" key="5">
    <source>
        <dbReference type="ARBA" id="ARBA00023136"/>
    </source>
</evidence>